<feature type="transmembrane region" description="Helical" evidence="3">
    <location>
        <begin position="345"/>
        <end position="364"/>
    </location>
</feature>
<dbReference type="AlphaFoldDB" id="A0A0N5AF54"/>
<sequence>MELPRRKVQQKKPYLTIEIFLIIMMTVIGIQGTYLGYMVGILTNLERRFGITSRRSGTLLSMYDVGHTVAVVLVGILATNRHLPRITAIGVLTSGLSMLLLALPVVIFGTAPHEFSMAESLVSQIFVCRKVDEHTAAFRLLAFAQLITGIAAAPFNTVAYVYIDDNLKEKNKSPFYLGLLTSMYAFCPAFGFALSAGLTRIHTSLFYAPPDMDVTSEGWVGAWWLGFLILAVLYLVCSAPLFFFPKTFLTDNDNGVEMHNLPFFIGALIRNPVFTTMVIAWTLGSYNTGGYNTYLPKFLETQYARTSSEADIYAGIISIGSVAVSTALGGYLLTRFDLSPRKAILLLACSWSIIIVSYLLSLTVGCTEPSIQEIEYVASVNRPKFMDVHSCNWDCECSSVNHFNPVHDGIKNYFSPCHAGCLSYNTELKWDNCLCTNSRGPIEAGLYTEQCNTLFAYVAIMFVGLFFGNLFFMTTMMVILRAVYDDQKVLALSFASCITNLLGFIPAPVLFGFLIDSACLLWRNPKCLLDRGNCVIYDNRLFRVKFHVVSAGIHLLAVLVVIACYFISLRRKFPEEEDYNTVDINALEELRQQHESKAIFLYTEL</sequence>
<organism evidence="5 6">
    <name type="scientific">Syphacia muris</name>
    <dbReference type="NCBI Taxonomy" id="451379"/>
    <lineage>
        <taxon>Eukaryota</taxon>
        <taxon>Metazoa</taxon>
        <taxon>Ecdysozoa</taxon>
        <taxon>Nematoda</taxon>
        <taxon>Chromadorea</taxon>
        <taxon>Rhabditida</taxon>
        <taxon>Spirurina</taxon>
        <taxon>Oxyuridomorpha</taxon>
        <taxon>Oxyuroidea</taxon>
        <taxon>Oxyuridae</taxon>
        <taxon>Syphacia</taxon>
    </lineage>
</organism>
<dbReference type="GO" id="GO:0016323">
    <property type="term" value="C:basolateral plasma membrane"/>
    <property type="evidence" value="ECO:0007669"/>
    <property type="project" value="TreeGrafter"/>
</dbReference>
<keyword evidence="3" id="KW-1133">Transmembrane helix</keyword>
<evidence type="ECO:0000313" key="6">
    <source>
        <dbReference type="WBParaSite" id="SMUV_0000289301-mRNA-1"/>
    </source>
</evidence>
<feature type="transmembrane region" description="Helical" evidence="3">
    <location>
        <begin position="263"/>
        <end position="283"/>
    </location>
</feature>
<dbReference type="CDD" id="cd17336">
    <property type="entry name" value="MFS_SLCO_OATP"/>
    <property type="match status" value="1"/>
</dbReference>
<feature type="transmembrane region" description="Helical" evidence="3">
    <location>
        <begin position="20"/>
        <end position="40"/>
    </location>
</feature>
<feature type="transmembrane region" description="Helical" evidence="3">
    <location>
        <begin position="492"/>
        <end position="515"/>
    </location>
</feature>
<keyword evidence="2" id="KW-1015">Disulfide bond</keyword>
<keyword evidence="3" id="KW-0812">Transmembrane</keyword>
<comment type="subcellular location">
    <subcellularLocation>
        <location evidence="1">Membrane</location>
        <topology evidence="1">Multi-pass membrane protein</topology>
    </subcellularLocation>
</comment>
<dbReference type="GO" id="GO:0015347">
    <property type="term" value="F:sodium-independent organic anion transmembrane transporter activity"/>
    <property type="evidence" value="ECO:0007669"/>
    <property type="project" value="TreeGrafter"/>
</dbReference>
<evidence type="ECO:0000313" key="5">
    <source>
        <dbReference type="Proteomes" id="UP000046393"/>
    </source>
</evidence>
<dbReference type="Gene3D" id="1.20.1250.20">
    <property type="entry name" value="MFS general substrate transporter like domains"/>
    <property type="match status" value="1"/>
</dbReference>
<feature type="transmembrane region" description="Helical" evidence="3">
    <location>
        <begin position="454"/>
        <end position="480"/>
    </location>
</feature>
<feature type="transmembrane region" description="Helical" evidence="3">
    <location>
        <begin position="60"/>
        <end position="79"/>
    </location>
</feature>
<reference evidence="6" key="1">
    <citation type="submission" date="2017-02" db="UniProtKB">
        <authorList>
            <consortium name="WormBaseParasite"/>
        </authorList>
    </citation>
    <scope>IDENTIFICATION</scope>
</reference>
<feature type="transmembrane region" description="Helical" evidence="3">
    <location>
        <begin position="86"/>
        <end position="111"/>
    </location>
</feature>
<evidence type="ECO:0000256" key="2">
    <source>
        <dbReference type="ARBA" id="ARBA00023157"/>
    </source>
</evidence>
<proteinExistence type="predicted"/>
<feature type="transmembrane region" description="Helical" evidence="3">
    <location>
        <begin position="221"/>
        <end position="243"/>
    </location>
</feature>
<keyword evidence="5" id="KW-1185">Reference proteome</keyword>
<dbReference type="PANTHER" id="PTHR11388:SF142">
    <property type="entry name" value="SOLUTE CARRIER ORGANIC ANION TRANSPORTER FAMILY MEMBER 5A1"/>
    <property type="match status" value="1"/>
</dbReference>
<dbReference type="PANTHER" id="PTHR11388">
    <property type="entry name" value="ORGANIC ANION TRANSPORTER"/>
    <property type="match status" value="1"/>
</dbReference>
<feature type="domain" description="Major facilitator superfamily (MFS) profile" evidence="4">
    <location>
        <begin position="17"/>
        <end position="572"/>
    </location>
</feature>
<feature type="transmembrane region" description="Helical" evidence="3">
    <location>
        <begin position="546"/>
        <end position="567"/>
    </location>
</feature>
<dbReference type="InterPro" id="IPR036259">
    <property type="entry name" value="MFS_trans_sf"/>
</dbReference>
<dbReference type="InterPro" id="IPR020846">
    <property type="entry name" value="MFS_dom"/>
</dbReference>
<dbReference type="SUPFAM" id="SSF103473">
    <property type="entry name" value="MFS general substrate transporter"/>
    <property type="match status" value="1"/>
</dbReference>
<dbReference type="InterPro" id="IPR004156">
    <property type="entry name" value="OATP"/>
</dbReference>
<evidence type="ECO:0000259" key="4">
    <source>
        <dbReference type="PROSITE" id="PS50850"/>
    </source>
</evidence>
<keyword evidence="3" id="KW-0472">Membrane</keyword>
<dbReference type="GO" id="GO:0043252">
    <property type="term" value="P:sodium-independent organic anion transport"/>
    <property type="evidence" value="ECO:0007669"/>
    <property type="project" value="TreeGrafter"/>
</dbReference>
<dbReference type="PROSITE" id="PS50850">
    <property type="entry name" value="MFS"/>
    <property type="match status" value="1"/>
</dbReference>
<feature type="transmembrane region" description="Helical" evidence="3">
    <location>
        <begin position="312"/>
        <end position="333"/>
    </location>
</feature>
<evidence type="ECO:0000256" key="3">
    <source>
        <dbReference type="SAM" id="Phobius"/>
    </source>
</evidence>
<name>A0A0N5AF54_9BILA</name>
<dbReference type="STRING" id="451379.A0A0N5AF54"/>
<dbReference type="WBParaSite" id="SMUV_0000289301-mRNA-1">
    <property type="protein sequence ID" value="SMUV_0000289301-mRNA-1"/>
    <property type="gene ID" value="SMUV_0000289301"/>
</dbReference>
<dbReference type="Pfam" id="PF03137">
    <property type="entry name" value="OATP"/>
    <property type="match status" value="1"/>
</dbReference>
<feature type="transmembrane region" description="Helical" evidence="3">
    <location>
        <begin position="175"/>
        <end position="201"/>
    </location>
</feature>
<feature type="transmembrane region" description="Helical" evidence="3">
    <location>
        <begin position="140"/>
        <end position="163"/>
    </location>
</feature>
<evidence type="ECO:0000256" key="1">
    <source>
        <dbReference type="ARBA" id="ARBA00004141"/>
    </source>
</evidence>
<accession>A0A0N5AF54</accession>
<dbReference type="Proteomes" id="UP000046393">
    <property type="component" value="Unplaced"/>
</dbReference>
<protein>
    <submittedName>
        <fullName evidence="6">MFS domain-containing protein</fullName>
    </submittedName>
</protein>